<evidence type="ECO:0000313" key="3">
    <source>
        <dbReference type="Proteomes" id="UP000308092"/>
    </source>
</evidence>
<dbReference type="STRING" id="1220188.A0A4S3JSD2"/>
<dbReference type="VEuPathDB" id="FungiDB:EYZ11_001792"/>
<feature type="compositionally biased region" description="Low complexity" evidence="1">
    <location>
        <begin position="310"/>
        <end position="319"/>
    </location>
</feature>
<evidence type="ECO:0000313" key="2">
    <source>
        <dbReference type="EMBL" id="THC98729.1"/>
    </source>
</evidence>
<protein>
    <recommendedName>
        <fullName evidence="4">Streptococcal hemagglutinin protein</fullName>
    </recommendedName>
</protein>
<feature type="compositionally biased region" description="Polar residues" evidence="1">
    <location>
        <begin position="269"/>
        <end position="286"/>
    </location>
</feature>
<feature type="region of interest" description="Disordered" evidence="1">
    <location>
        <begin position="156"/>
        <end position="182"/>
    </location>
</feature>
<comment type="caution">
    <text evidence="2">The sequence shown here is derived from an EMBL/GenBank/DDBJ whole genome shotgun (WGS) entry which is preliminary data.</text>
</comment>
<reference evidence="2 3" key="1">
    <citation type="submission" date="2019-03" db="EMBL/GenBank/DDBJ databases">
        <title>The genome sequence of a newly discovered highly antifungal drug resistant Aspergillus species, Aspergillus tanneri NIH 1004.</title>
        <authorList>
            <person name="Mounaud S."/>
            <person name="Singh I."/>
            <person name="Joardar V."/>
            <person name="Pakala S."/>
            <person name="Pakala S."/>
            <person name="Venepally P."/>
            <person name="Hoover J."/>
            <person name="Nierman W."/>
            <person name="Chung J."/>
            <person name="Losada L."/>
        </authorList>
    </citation>
    <scope>NUCLEOTIDE SEQUENCE [LARGE SCALE GENOMIC DNA]</scope>
    <source>
        <strain evidence="2 3">NIH1004</strain>
    </source>
</reference>
<dbReference type="Proteomes" id="UP000308092">
    <property type="component" value="Unassembled WGS sequence"/>
</dbReference>
<dbReference type="AlphaFoldDB" id="A0A4S3JSD2"/>
<evidence type="ECO:0000256" key="1">
    <source>
        <dbReference type="SAM" id="MobiDB-lite"/>
    </source>
</evidence>
<feature type="compositionally biased region" description="Polar residues" evidence="1">
    <location>
        <begin position="156"/>
        <end position="181"/>
    </location>
</feature>
<keyword evidence="3" id="KW-1185">Reference proteome</keyword>
<feature type="compositionally biased region" description="Polar residues" evidence="1">
    <location>
        <begin position="227"/>
        <end position="238"/>
    </location>
</feature>
<feature type="region of interest" description="Disordered" evidence="1">
    <location>
        <begin position="225"/>
        <end position="248"/>
    </location>
</feature>
<dbReference type="EMBL" id="SOSA01000036">
    <property type="protein sequence ID" value="THC98729.1"/>
    <property type="molecule type" value="Genomic_DNA"/>
</dbReference>
<name>A0A4S3JSD2_9EURO</name>
<feature type="region of interest" description="Disordered" evidence="1">
    <location>
        <begin position="269"/>
        <end position="353"/>
    </location>
</feature>
<feature type="compositionally biased region" description="Basic and acidic residues" evidence="1">
    <location>
        <begin position="291"/>
        <end position="309"/>
    </location>
</feature>
<accession>A0A4S3JSD2</accession>
<sequence>MLQTKVSGWPYPSMNAAVSPSPRMSLCAPSVAPKLGGTIPTNPPNFRVAPFSRPMSAYDMGTADSQHSYSRQALGVDHTVSYEDESPDAYNPQSSAYIVPSTSQGVLTDYCELPWNHKAWNPSLSVNRDSNGALFPAHDPDNTLHQPAYSYMFSGQGTQSTDPSIGSSTAEGQGTDRTLPNPTGRYHAQIGLTSFTTSPEATLSALPLSQDYRVPNSWASKGIAPNSVRTSMQPTSNGAFGASPMTRSKPFPTSAQDVVFGFLPMSSTVTSSPLMPSSGAFTTLDTGESGDELRGNDPRLSRGLSRDSGRLLSSTESSSDIYGYSSRAKSKKCSDAGDSGRAGTLVNGLPYTRPKHSDYEVSLPYGALSTDASPEVHRTPVPALSNLGGF</sequence>
<organism evidence="2 3">
    <name type="scientific">Aspergillus tanneri</name>
    <dbReference type="NCBI Taxonomy" id="1220188"/>
    <lineage>
        <taxon>Eukaryota</taxon>
        <taxon>Fungi</taxon>
        <taxon>Dikarya</taxon>
        <taxon>Ascomycota</taxon>
        <taxon>Pezizomycotina</taxon>
        <taxon>Eurotiomycetes</taxon>
        <taxon>Eurotiomycetidae</taxon>
        <taxon>Eurotiales</taxon>
        <taxon>Aspergillaceae</taxon>
        <taxon>Aspergillus</taxon>
        <taxon>Aspergillus subgen. Circumdati</taxon>
    </lineage>
</organism>
<gene>
    <name evidence="2" type="ORF">EYZ11_001792</name>
</gene>
<proteinExistence type="predicted"/>
<evidence type="ECO:0008006" key="4">
    <source>
        <dbReference type="Google" id="ProtNLM"/>
    </source>
</evidence>